<protein>
    <submittedName>
        <fullName evidence="6">Predicted arabinose efflux permease, MFS family</fullName>
    </submittedName>
</protein>
<feature type="domain" description="Major facilitator superfamily (MFS) profile" evidence="5">
    <location>
        <begin position="229"/>
        <end position="415"/>
    </location>
</feature>
<feature type="transmembrane region" description="Helical" evidence="4">
    <location>
        <begin position="388"/>
        <end position="409"/>
    </location>
</feature>
<organism evidence="6 7">
    <name type="scientific">Paenacidovorax caeni</name>
    <dbReference type="NCBI Taxonomy" id="343013"/>
    <lineage>
        <taxon>Bacteria</taxon>
        <taxon>Pseudomonadati</taxon>
        <taxon>Pseudomonadota</taxon>
        <taxon>Betaproteobacteria</taxon>
        <taxon>Burkholderiales</taxon>
        <taxon>Comamonadaceae</taxon>
        <taxon>Paenacidovorax</taxon>
    </lineage>
</organism>
<proteinExistence type="predicted"/>
<dbReference type="GO" id="GO:0005886">
    <property type="term" value="C:plasma membrane"/>
    <property type="evidence" value="ECO:0007669"/>
    <property type="project" value="TreeGrafter"/>
</dbReference>
<evidence type="ECO:0000256" key="3">
    <source>
        <dbReference type="ARBA" id="ARBA00023136"/>
    </source>
</evidence>
<feature type="transmembrane region" description="Helical" evidence="4">
    <location>
        <begin position="151"/>
        <end position="175"/>
    </location>
</feature>
<feature type="transmembrane region" description="Helical" evidence="4">
    <location>
        <begin position="12"/>
        <end position="35"/>
    </location>
</feature>
<evidence type="ECO:0000256" key="2">
    <source>
        <dbReference type="ARBA" id="ARBA00022989"/>
    </source>
</evidence>
<gene>
    <name evidence="6" type="ORF">SAMN04489707_101754</name>
</gene>
<feature type="transmembrane region" description="Helical" evidence="4">
    <location>
        <begin position="231"/>
        <end position="255"/>
    </location>
</feature>
<dbReference type="Pfam" id="PF06779">
    <property type="entry name" value="MFS_4"/>
    <property type="match status" value="1"/>
</dbReference>
<dbReference type="RefSeq" id="WP_054256102.1">
    <property type="nucleotide sequence ID" value="NZ_CYIG01000013.1"/>
</dbReference>
<dbReference type="PANTHER" id="PTHR23537">
    <property type="match status" value="1"/>
</dbReference>
<dbReference type="PANTHER" id="PTHR23537:SF1">
    <property type="entry name" value="SUGAR TRANSPORTER"/>
    <property type="match status" value="1"/>
</dbReference>
<keyword evidence="2 4" id="KW-1133">Transmembrane helix</keyword>
<dbReference type="PROSITE" id="PS50850">
    <property type="entry name" value="MFS"/>
    <property type="match status" value="1"/>
</dbReference>
<accession>A0A1I7ILY7</accession>
<dbReference type="AlphaFoldDB" id="A0A1I7ILY7"/>
<feature type="transmembrane region" description="Helical" evidence="4">
    <location>
        <begin position="351"/>
        <end position="376"/>
    </location>
</feature>
<dbReference type="SUPFAM" id="SSF103473">
    <property type="entry name" value="MFS general substrate transporter"/>
    <property type="match status" value="1"/>
</dbReference>
<dbReference type="InterPro" id="IPR036259">
    <property type="entry name" value="MFS_trans_sf"/>
</dbReference>
<reference evidence="6 7" key="1">
    <citation type="submission" date="2016-10" db="EMBL/GenBank/DDBJ databases">
        <authorList>
            <person name="de Groot N.N."/>
        </authorList>
    </citation>
    <scope>NUCLEOTIDE SEQUENCE [LARGE SCALE GENOMIC DNA]</scope>
    <source>
        <strain evidence="6 7">R-24608</strain>
    </source>
</reference>
<sequence>MAFAPSSSRGVTPLTIAFAGMAALASAMGIGRFAFTPLLPMMLHDGVVDIPQGSWLATANYAGYLAGALLYMALPWLLRRLGSRLDITTLNAWLVRAGLVATALLTAGLALPWPASWPALRLLAGITSALVFLGTVNWCMARLAQLHAPAVGGMVFCGPGLGIALTGLSASAMVAAQWTAAQGWAVFALLACMLCAGVWRTFSPQPGLHGAGPTVAAQAAVPPPRSAPERALLAVAYGLAGFGYIVTATFLPVIARAVLPAGSAWPDLFWPIFGAGVALGALLSTRISPARDRRVLLAWAYVVQAAAIALGLLWPGRAGFALGSLLLGLPFTAITFFALQEARHQWPQAGAGFTGLLTALYGIGQIVGPPLVAWLLVRAPSQAQGFNWALSVAAGALVLGAVLYGLMVWRWRPVR</sequence>
<feature type="transmembrane region" description="Helical" evidence="4">
    <location>
        <begin position="320"/>
        <end position="339"/>
    </location>
</feature>
<dbReference type="STRING" id="343013.SAMN04489707_101754"/>
<dbReference type="Proteomes" id="UP000183656">
    <property type="component" value="Unassembled WGS sequence"/>
</dbReference>
<feature type="transmembrane region" description="Helical" evidence="4">
    <location>
        <begin position="90"/>
        <end position="113"/>
    </location>
</feature>
<feature type="transmembrane region" description="Helical" evidence="4">
    <location>
        <begin position="119"/>
        <end position="139"/>
    </location>
</feature>
<evidence type="ECO:0000313" key="7">
    <source>
        <dbReference type="Proteomes" id="UP000183656"/>
    </source>
</evidence>
<dbReference type="EMBL" id="FPBX01000017">
    <property type="protein sequence ID" value="SFU73940.1"/>
    <property type="molecule type" value="Genomic_DNA"/>
</dbReference>
<evidence type="ECO:0000256" key="4">
    <source>
        <dbReference type="SAM" id="Phobius"/>
    </source>
</evidence>
<dbReference type="OrthoDB" id="9797953at2"/>
<dbReference type="Gene3D" id="1.20.1250.20">
    <property type="entry name" value="MFS general substrate transporter like domains"/>
    <property type="match status" value="2"/>
</dbReference>
<dbReference type="InterPro" id="IPR020846">
    <property type="entry name" value="MFS_dom"/>
</dbReference>
<evidence type="ECO:0000259" key="5">
    <source>
        <dbReference type="PROSITE" id="PS50850"/>
    </source>
</evidence>
<evidence type="ECO:0000256" key="1">
    <source>
        <dbReference type="ARBA" id="ARBA00022692"/>
    </source>
</evidence>
<keyword evidence="1 4" id="KW-0812">Transmembrane</keyword>
<evidence type="ECO:0000313" key="6">
    <source>
        <dbReference type="EMBL" id="SFU73940.1"/>
    </source>
</evidence>
<keyword evidence="7" id="KW-1185">Reference proteome</keyword>
<name>A0A1I7ILY7_9BURK</name>
<feature type="transmembrane region" description="Helical" evidence="4">
    <location>
        <begin position="296"/>
        <end position="314"/>
    </location>
</feature>
<keyword evidence="3 4" id="KW-0472">Membrane</keyword>
<dbReference type="GO" id="GO:0022857">
    <property type="term" value="F:transmembrane transporter activity"/>
    <property type="evidence" value="ECO:0007669"/>
    <property type="project" value="InterPro"/>
</dbReference>
<feature type="transmembrane region" description="Helical" evidence="4">
    <location>
        <begin position="55"/>
        <end position="78"/>
    </location>
</feature>
<dbReference type="InterPro" id="IPR010645">
    <property type="entry name" value="MFS_4"/>
</dbReference>
<feature type="transmembrane region" description="Helical" evidence="4">
    <location>
        <begin position="181"/>
        <end position="199"/>
    </location>
</feature>
<feature type="transmembrane region" description="Helical" evidence="4">
    <location>
        <begin position="267"/>
        <end position="284"/>
    </location>
</feature>